<dbReference type="SMART" id="SM00702">
    <property type="entry name" value="P4Hc"/>
    <property type="match status" value="1"/>
</dbReference>
<comment type="cofactor">
    <cofactor evidence="1">
        <name>L-ascorbate</name>
        <dbReference type="ChEBI" id="CHEBI:38290"/>
    </cofactor>
</comment>
<evidence type="ECO:0000256" key="4">
    <source>
        <dbReference type="ARBA" id="ARBA00022964"/>
    </source>
</evidence>
<dbReference type="GO" id="GO:0071456">
    <property type="term" value="P:cellular response to hypoxia"/>
    <property type="evidence" value="ECO:0007669"/>
    <property type="project" value="TreeGrafter"/>
</dbReference>
<protein>
    <submittedName>
        <fullName evidence="8">2OG-Fe(II) oxygenase</fullName>
    </submittedName>
</protein>
<name>A0AAX4HNH6_9BACT</name>
<reference evidence="8 9" key="1">
    <citation type="submission" date="2023-11" db="EMBL/GenBank/DDBJ databases">
        <title>Peredibacter starrii A3.12.</title>
        <authorList>
            <person name="Mitchell R.J."/>
        </authorList>
    </citation>
    <scope>NUCLEOTIDE SEQUENCE [LARGE SCALE GENOMIC DNA]</scope>
    <source>
        <strain evidence="8 9">A3.12</strain>
    </source>
</reference>
<evidence type="ECO:0000256" key="5">
    <source>
        <dbReference type="ARBA" id="ARBA00023002"/>
    </source>
</evidence>
<dbReference type="GO" id="GO:0031543">
    <property type="term" value="F:peptidyl-proline dioxygenase activity"/>
    <property type="evidence" value="ECO:0007669"/>
    <property type="project" value="TreeGrafter"/>
</dbReference>
<sequence>MIEQIIQEIEGKGWSHRTGVIGPTELAEIKDFFDHRRSEFVPAKVGKGENLQRAENIRGDYTFWIDPHEPPATFRHLVHFLTELKEALNGHFFLGLKDFECHLAYYPPGTYYTKHSDRHGLESSRVLSFIFYLHDEWNENDGGELVIYDKDDSILETVKPVPGSFICFLSEKFPHEVKPAKRERRSFTGWMHRKILY</sequence>
<dbReference type="KEGG" id="psti:SOO65_19355"/>
<keyword evidence="4" id="KW-0223">Dioxygenase</keyword>
<dbReference type="InterPro" id="IPR044862">
    <property type="entry name" value="Pro_4_hyd_alph_FE2OG_OXY"/>
</dbReference>
<organism evidence="8 9">
    <name type="scientific">Peredibacter starrii</name>
    <dbReference type="NCBI Taxonomy" id="28202"/>
    <lineage>
        <taxon>Bacteria</taxon>
        <taxon>Pseudomonadati</taxon>
        <taxon>Bdellovibrionota</taxon>
        <taxon>Bacteriovoracia</taxon>
        <taxon>Bacteriovoracales</taxon>
        <taxon>Bacteriovoracaceae</taxon>
        <taxon>Peredibacter</taxon>
    </lineage>
</organism>
<dbReference type="Gene3D" id="2.60.120.620">
    <property type="entry name" value="q2cbj1_9rhob like domain"/>
    <property type="match status" value="1"/>
</dbReference>
<dbReference type="AlphaFoldDB" id="A0AAX4HNH6"/>
<dbReference type="GO" id="GO:0031418">
    <property type="term" value="F:L-ascorbic acid binding"/>
    <property type="evidence" value="ECO:0007669"/>
    <property type="project" value="UniProtKB-KW"/>
</dbReference>
<keyword evidence="9" id="KW-1185">Reference proteome</keyword>
<evidence type="ECO:0000256" key="1">
    <source>
        <dbReference type="ARBA" id="ARBA00001961"/>
    </source>
</evidence>
<evidence type="ECO:0000256" key="3">
    <source>
        <dbReference type="ARBA" id="ARBA00022896"/>
    </source>
</evidence>
<dbReference type="InterPro" id="IPR051559">
    <property type="entry name" value="HIF_prolyl_hydroxylases"/>
</dbReference>
<evidence type="ECO:0000313" key="9">
    <source>
        <dbReference type="Proteomes" id="UP001324634"/>
    </source>
</evidence>
<dbReference type="RefSeq" id="WP_321394454.1">
    <property type="nucleotide sequence ID" value="NZ_CP139487.1"/>
</dbReference>
<dbReference type="EMBL" id="CP139487">
    <property type="protein sequence ID" value="WPU64855.1"/>
    <property type="molecule type" value="Genomic_DNA"/>
</dbReference>
<proteinExistence type="predicted"/>
<keyword evidence="3" id="KW-0847">Vitamin C</keyword>
<dbReference type="PROSITE" id="PS51471">
    <property type="entry name" value="FE2OG_OXY"/>
    <property type="match status" value="1"/>
</dbReference>
<dbReference type="GO" id="GO:0008198">
    <property type="term" value="F:ferrous iron binding"/>
    <property type="evidence" value="ECO:0007669"/>
    <property type="project" value="TreeGrafter"/>
</dbReference>
<dbReference type="Proteomes" id="UP001324634">
    <property type="component" value="Chromosome"/>
</dbReference>
<evidence type="ECO:0000256" key="6">
    <source>
        <dbReference type="ARBA" id="ARBA00023004"/>
    </source>
</evidence>
<feature type="domain" description="Fe2OG dioxygenase" evidence="7">
    <location>
        <begin position="97"/>
        <end position="193"/>
    </location>
</feature>
<dbReference type="InterPro" id="IPR005123">
    <property type="entry name" value="Oxoglu/Fe-dep_dioxygenase_dom"/>
</dbReference>
<keyword evidence="6" id="KW-0408">Iron</keyword>
<gene>
    <name evidence="8" type="ORF">SOO65_19355</name>
</gene>
<keyword evidence="5" id="KW-0560">Oxidoreductase</keyword>
<evidence type="ECO:0000256" key="2">
    <source>
        <dbReference type="ARBA" id="ARBA00022723"/>
    </source>
</evidence>
<accession>A0AAX4HNH6</accession>
<dbReference type="PANTHER" id="PTHR12907">
    <property type="entry name" value="EGL NINE HOMOLOG-RELATED"/>
    <property type="match status" value="1"/>
</dbReference>
<dbReference type="Pfam" id="PF13640">
    <property type="entry name" value="2OG-FeII_Oxy_3"/>
    <property type="match status" value="1"/>
</dbReference>
<evidence type="ECO:0000313" key="8">
    <source>
        <dbReference type="EMBL" id="WPU64855.1"/>
    </source>
</evidence>
<dbReference type="PANTHER" id="PTHR12907:SF26">
    <property type="entry name" value="HIF PROLYL HYDROXYLASE, ISOFORM C"/>
    <property type="match status" value="1"/>
</dbReference>
<dbReference type="InterPro" id="IPR006620">
    <property type="entry name" value="Pro_4_hyd_alph"/>
</dbReference>
<keyword evidence="2" id="KW-0479">Metal-binding</keyword>
<evidence type="ECO:0000259" key="7">
    <source>
        <dbReference type="PROSITE" id="PS51471"/>
    </source>
</evidence>